<organism evidence="1 2">
    <name type="scientific">Melastoma candidum</name>
    <dbReference type="NCBI Taxonomy" id="119954"/>
    <lineage>
        <taxon>Eukaryota</taxon>
        <taxon>Viridiplantae</taxon>
        <taxon>Streptophyta</taxon>
        <taxon>Embryophyta</taxon>
        <taxon>Tracheophyta</taxon>
        <taxon>Spermatophyta</taxon>
        <taxon>Magnoliopsida</taxon>
        <taxon>eudicotyledons</taxon>
        <taxon>Gunneridae</taxon>
        <taxon>Pentapetalae</taxon>
        <taxon>rosids</taxon>
        <taxon>malvids</taxon>
        <taxon>Myrtales</taxon>
        <taxon>Melastomataceae</taxon>
        <taxon>Melastomatoideae</taxon>
        <taxon>Melastomateae</taxon>
        <taxon>Melastoma</taxon>
    </lineage>
</organism>
<gene>
    <name evidence="1" type="ORF">MLD38_037300</name>
</gene>
<evidence type="ECO:0000313" key="1">
    <source>
        <dbReference type="EMBL" id="KAI4312493.1"/>
    </source>
</evidence>
<sequence>MRNRNPKYLDSLNADDLKSIELQEKYMASLFETRRREPELIRPAGPTPHEFKNLSDLDDQDVLRIQTKVLLVYGSDLGTSTDPVRIVRDGLAKALVFYYPLAGRLREWPQRKLVVECTGEGILFVEGDADFSVDRLHDEPFGSAPYFRELVHDVPKQDGFLGGPLLLIQVTHLNCGGFTVGIRMNHAMLDAFGLGQFLKAVAEMGKGAAVPSVLPTWRRELLSARVPPQVTHVHHAYDYKESDQHWHQKGDIIRALGSVVSKSFFFGPMELTAIRRSLPKRLRKCSTFEVLASFLWRSRTIAFNLNAEDEVGLVTLVDVRTNVNPPLPKGYYGNTSISSCAVTTAGMLCSSPLEYTIDLVKNTKARITDEYVRSFIDLIVESGKPPVMTSSFYLVSDVTKSPLYTADFGWGKPVLSIPNEVKPPENSIGAVNFFVRIRGRDQVDRIMVPMDLQEQVMLRLSHQIDNLKVTASSRL</sequence>
<name>A0ACB9LMN0_9MYRT</name>
<accession>A0ACB9LMN0</accession>
<evidence type="ECO:0000313" key="2">
    <source>
        <dbReference type="Proteomes" id="UP001057402"/>
    </source>
</evidence>
<dbReference type="Proteomes" id="UP001057402">
    <property type="component" value="Chromosome 11"/>
</dbReference>
<proteinExistence type="predicted"/>
<reference evidence="2" key="1">
    <citation type="journal article" date="2023" name="Front. Plant Sci.">
        <title>Chromosomal-level genome assembly of Melastoma candidum provides insights into trichome evolution.</title>
        <authorList>
            <person name="Zhong Y."/>
            <person name="Wu W."/>
            <person name="Sun C."/>
            <person name="Zou P."/>
            <person name="Liu Y."/>
            <person name="Dai S."/>
            <person name="Zhou R."/>
        </authorList>
    </citation>
    <scope>NUCLEOTIDE SEQUENCE [LARGE SCALE GENOMIC DNA]</scope>
</reference>
<protein>
    <submittedName>
        <fullName evidence="1">Uncharacterized protein</fullName>
    </submittedName>
</protein>
<comment type="caution">
    <text evidence="1">The sequence shown here is derived from an EMBL/GenBank/DDBJ whole genome shotgun (WGS) entry which is preliminary data.</text>
</comment>
<dbReference type="EMBL" id="CM042890">
    <property type="protein sequence ID" value="KAI4312493.1"/>
    <property type="molecule type" value="Genomic_DNA"/>
</dbReference>
<keyword evidence="2" id="KW-1185">Reference proteome</keyword>